<dbReference type="PROSITE" id="PS01315">
    <property type="entry name" value="CDS"/>
    <property type="match status" value="1"/>
</dbReference>
<evidence type="ECO:0000256" key="13">
    <source>
        <dbReference type="ARBA" id="ARBA00022989"/>
    </source>
</evidence>
<evidence type="ECO:0000256" key="9">
    <source>
        <dbReference type="ARBA" id="ARBA00022516"/>
    </source>
</evidence>
<evidence type="ECO:0000256" key="1">
    <source>
        <dbReference type="ARBA" id="ARBA00001698"/>
    </source>
</evidence>
<dbReference type="AlphaFoldDB" id="A0A239A0C1"/>
<keyword evidence="11 18" id="KW-0812">Transmembrane</keyword>
<dbReference type="Pfam" id="PF01148">
    <property type="entry name" value="CTP_transf_1"/>
    <property type="match status" value="1"/>
</dbReference>
<evidence type="ECO:0000256" key="8">
    <source>
        <dbReference type="ARBA" id="ARBA00022475"/>
    </source>
</evidence>
<dbReference type="PANTHER" id="PTHR46382">
    <property type="entry name" value="PHOSPHATIDATE CYTIDYLYLTRANSFERASE"/>
    <property type="match status" value="1"/>
</dbReference>
<dbReference type="EMBL" id="FZOJ01000001">
    <property type="protein sequence ID" value="SNR89116.1"/>
    <property type="molecule type" value="Genomic_DNA"/>
</dbReference>
<dbReference type="GO" id="GO:0016024">
    <property type="term" value="P:CDP-diacylglycerol biosynthetic process"/>
    <property type="evidence" value="ECO:0007669"/>
    <property type="project" value="UniProtKB-UniPathway"/>
</dbReference>
<dbReference type="InterPro" id="IPR000374">
    <property type="entry name" value="PC_trans"/>
</dbReference>
<keyword evidence="13 19" id="KW-1133">Transmembrane helix</keyword>
<keyword evidence="14" id="KW-0443">Lipid metabolism</keyword>
<feature type="transmembrane region" description="Helical" evidence="19">
    <location>
        <begin position="50"/>
        <end position="69"/>
    </location>
</feature>
<reference evidence="21" key="1">
    <citation type="submission" date="2017-06" db="EMBL/GenBank/DDBJ databases">
        <authorList>
            <person name="Varghese N."/>
            <person name="Submissions S."/>
        </authorList>
    </citation>
    <scope>NUCLEOTIDE SEQUENCE [LARGE SCALE GENOMIC DNA]</scope>
    <source>
        <strain evidence="21">SCA</strain>
    </source>
</reference>
<evidence type="ECO:0000256" key="15">
    <source>
        <dbReference type="ARBA" id="ARBA00023136"/>
    </source>
</evidence>
<feature type="transmembrane region" description="Helical" evidence="19">
    <location>
        <begin position="12"/>
        <end position="38"/>
    </location>
</feature>
<dbReference type="GO" id="GO:0005886">
    <property type="term" value="C:plasma membrane"/>
    <property type="evidence" value="ECO:0007669"/>
    <property type="project" value="UniProtKB-SubCell"/>
</dbReference>
<gene>
    <name evidence="20" type="ORF">SAMN05446037_1001257</name>
</gene>
<evidence type="ECO:0000256" key="3">
    <source>
        <dbReference type="ARBA" id="ARBA00005119"/>
    </source>
</evidence>
<comment type="pathway">
    <text evidence="3 18">Phospholipid metabolism; CDP-diacylglycerol biosynthesis; CDP-diacylglycerol from sn-glycerol 3-phosphate: step 3/3.</text>
</comment>
<dbReference type="GO" id="GO:0004605">
    <property type="term" value="F:phosphatidate cytidylyltransferase activity"/>
    <property type="evidence" value="ECO:0007669"/>
    <property type="project" value="UniProtKB-EC"/>
</dbReference>
<dbReference type="RefSeq" id="WP_089281041.1">
    <property type="nucleotide sequence ID" value="NZ_FZOJ01000001.1"/>
</dbReference>
<evidence type="ECO:0000256" key="5">
    <source>
        <dbReference type="ARBA" id="ARBA00010185"/>
    </source>
</evidence>
<dbReference type="EC" id="2.7.7.41" evidence="6 18"/>
<keyword evidence="8" id="KW-1003">Cell membrane</keyword>
<feature type="transmembrane region" description="Helical" evidence="19">
    <location>
        <begin position="75"/>
        <end position="93"/>
    </location>
</feature>
<feature type="transmembrane region" description="Helical" evidence="19">
    <location>
        <begin position="243"/>
        <end position="259"/>
    </location>
</feature>
<evidence type="ECO:0000256" key="14">
    <source>
        <dbReference type="ARBA" id="ARBA00023098"/>
    </source>
</evidence>
<dbReference type="OrthoDB" id="9799199at2"/>
<keyword evidence="15 19" id="KW-0472">Membrane</keyword>
<dbReference type="PANTHER" id="PTHR46382:SF1">
    <property type="entry name" value="PHOSPHATIDATE CYTIDYLYLTRANSFERASE"/>
    <property type="match status" value="1"/>
</dbReference>
<evidence type="ECO:0000256" key="7">
    <source>
        <dbReference type="ARBA" id="ARBA00019373"/>
    </source>
</evidence>
<evidence type="ECO:0000256" key="16">
    <source>
        <dbReference type="ARBA" id="ARBA00023209"/>
    </source>
</evidence>
<evidence type="ECO:0000256" key="12">
    <source>
        <dbReference type="ARBA" id="ARBA00022695"/>
    </source>
</evidence>
<evidence type="ECO:0000256" key="11">
    <source>
        <dbReference type="ARBA" id="ARBA00022692"/>
    </source>
</evidence>
<dbReference type="UniPathway" id="UPA00557">
    <property type="reaction ID" value="UER00614"/>
</dbReference>
<feature type="transmembrane region" description="Helical" evidence="19">
    <location>
        <begin position="105"/>
        <end position="122"/>
    </location>
</feature>
<keyword evidence="21" id="KW-1185">Reference proteome</keyword>
<keyword evidence="10 18" id="KW-0808">Transferase</keyword>
<evidence type="ECO:0000313" key="20">
    <source>
        <dbReference type="EMBL" id="SNR89116.1"/>
    </source>
</evidence>
<accession>A0A239A0C1</accession>
<name>A0A239A0C1_9FIRM</name>
<proteinExistence type="inferred from homology"/>
<evidence type="ECO:0000256" key="19">
    <source>
        <dbReference type="SAM" id="Phobius"/>
    </source>
</evidence>
<protein>
    <recommendedName>
        <fullName evidence="7 18">Phosphatidate cytidylyltransferase</fullName>
        <ecNumber evidence="6 18">2.7.7.41</ecNumber>
    </recommendedName>
</protein>
<evidence type="ECO:0000256" key="17">
    <source>
        <dbReference type="ARBA" id="ARBA00023264"/>
    </source>
</evidence>
<feature type="transmembrane region" description="Helical" evidence="19">
    <location>
        <begin position="175"/>
        <end position="203"/>
    </location>
</feature>
<sequence length="260" mass="29355">MLKRIISGFIGIPFLVIILLKGGIYLYLATMLVALIGLNEFYHAMKHKNYEPMSLIGYGLSIILLTMFYLSFDVIYFLAIIVLTIIIFSGLQLYNFKYNVVDGSLTLYGLLYVTTFLGHIILTDKLANNEMIWLIFIIAWSTDTFAYFGGYFFGKRKLCPKVSPKKTVEGAIAGVLGCMFSCGIFAYVFFIEYMVMIIILGMIGSILSQLGDLTASQIKRYVGIKDFGNLIPGHGGILDRFDSILFTAPIVYYFFIIFMK</sequence>
<keyword evidence="17" id="KW-1208">Phospholipid metabolism</keyword>
<keyword evidence="9" id="KW-0444">Lipid biosynthesis</keyword>
<evidence type="ECO:0000256" key="4">
    <source>
        <dbReference type="ARBA" id="ARBA00005189"/>
    </source>
</evidence>
<comment type="subcellular location">
    <subcellularLocation>
        <location evidence="2">Cell membrane</location>
        <topology evidence="2">Multi-pass membrane protein</topology>
    </subcellularLocation>
</comment>
<comment type="pathway">
    <text evidence="4">Lipid metabolism.</text>
</comment>
<evidence type="ECO:0000256" key="18">
    <source>
        <dbReference type="RuleBase" id="RU003938"/>
    </source>
</evidence>
<keyword evidence="12 18" id="KW-0548">Nucleotidyltransferase</keyword>
<dbReference type="Proteomes" id="UP000198304">
    <property type="component" value="Unassembled WGS sequence"/>
</dbReference>
<feature type="transmembrane region" description="Helical" evidence="19">
    <location>
        <begin position="134"/>
        <end position="154"/>
    </location>
</feature>
<organism evidence="20 21">
    <name type="scientific">Anaerovirgula multivorans</name>
    <dbReference type="NCBI Taxonomy" id="312168"/>
    <lineage>
        <taxon>Bacteria</taxon>
        <taxon>Bacillati</taxon>
        <taxon>Bacillota</taxon>
        <taxon>Clostridia</taxon>
        <taxon>Peptostreptococcales</taxon>
        <taxon>Natronincolaceae</taxon>
        <taxon>Anaerovirgula</taxon>
    </lineage>
</organism>
<evidence type="ECO:0000256" key="10">
    <source>
        <dbReference type="ARBA" id="ARBA00022679"/>
    </source>
</evidence>
<keyword evidence="16" id="KW-0594">Phospholipid biosynthesis</keyword>
<evidence type="ECO:0000313" key="21">
    <source>
        <dbReference type="Proteomes" id="UP000198304"/>
    </source>
</evidence>
<evidence type="ECO:0000256" key="6">
    <source>
        <dbReference type="ARBA" id="ARBA00012487"/>
    </source>
</evidence>
<evidence type="ECO:0000256" key="2">
    <source>
        <dbReference type="ARBA" id="ARBA00004651"/>
    </source>
</evidence>
<comment type="catalytic activity">
    <reaction evidence="1 18">
        <text>a 1,2-diacyl-sn-glycero-3-phosphate + CTP + H(+) = a CDP-1,2-diacyl-sn-glycerol + diphosphate</text>
        <dbReference type="Rhea" id="RHEA:16229"/>
        <dbReference type="ChEBI" id="CHEBI:15378"/>
        <dbReference type="ChEBI" id="CHEBI:33019"/>
        <dbReference type="ChEBI" id="CHEBI:37563"/>
        <dbReference type="ChEBI" id="CHEBI:58332"/>
        <dbReference type="ChEBI" id="CHEBI:58608"/>
        <dbReference type="EC" id="2.7.7.41"/>
    </reaction>
</comment>
<comment type="similarity">
    <text evidence="5 18">Belongs to the CDS family.</text>
</comment>